<proteinExistence type="predicted"/>
<accession>A0A9N9D9Q2</accession>
<dbReference type="AlphaFoldDB" id="A0A9N9D9Q2"/>
<keyword evidence="2" id="KW-1185">Reference proteome</keyword>
<evidence type="ECO:0000313" key="2">
    <source>
        <dbReference type="Proteomes" id="UP000789572"/>
    </source>
</evidence>
<dbReference type="EMBL" id="CAJVPJ010003011">
    <property type="protein sequence ID" value="CAG8633192.1"/>
    <property type="molecule type" value="Genomic_DNA"/>
</dbReference>
<name>A0A9N9D9Q2_9GLOM</name>
<feature type="non-terminal residue" evidence="1">
    <location>
        <position position="1"/>
    </location>
</feature>
<evidence type="ECO:0000313" key="1">
    <source>
        <dbReference type="EMBL" id="CAG8633192.1"/>
    </source>
</evidence>
<protein>
    <submittedName>
        <fullName evidence="1">2955_t:CDS:1</fullName>
    </submittedName>
</protein>
<comment type="caution">
    <text evidence="1">The sequence shown here is derived from an EMBL/GenBank/DDBJ whole genome shotgun (WGS) entry which is preliminary data.</text>
</comment>
<dbReference type="Proteomes" id="UP000789572">
    <property type="component" value="Unassembled WGS sequence"/>
</dbReference>
<dbReference type="OrthoDB" id="2437157at2759"/>
<reference evidence="1" key="1">
    <citation type="submission" date="2021-06" db="EMBL/GenBank/DDBJ databases">
        <authorList>
            <person name="Kallberg Y."/>
            <person name="Tangrot J."/>
            <person name="Rosling A."/>
        </authorList>
    </citation>
    <scope>NUCLEOTIDE SEQUENCE</scope>
    <source>
        <strain evidence="1">IA702</strain>
    </source>
</reference>
<gene>
    <name evidence="1" type="ORF">POCULU_LOCUS9008</name>
</gene>
<sequence>LIPTKMECLYQYAVENDRNPENFQLLLRLRKIGCFRDGLERDIRFYRGGIERQEDTRKF</sequence>
<organism evidence="1 2">
    <name type="scientific">Paraglomus occultum</name>
    <dbReference type="NCBI Taxonomy" id="144539"/>
    <lineage>
        <taxon>Eukaryota</taxon>
        <taxon>Fungi</taxon>
        <taxon>Fungi incertae sedis</taxon>
        <taxon>Mucoromycota</taxon>
        <taxon>Glomeromycotina</taxon>
        <taxon>Glomeromycetes</taxon>
        <taxon>Paraglomerales</taxon>
        <taxon>Paraglomeraceae</taxon>
        <taxon>Paraglomus</taxon>
    </lineage>
</organism>